<evidence type="ECO:0000259" key="2">
    <source>
        <dbReference type="Pfam" id="PF13581"/>
    </source>
</evidence>
<keyword evidence="1" id="KW-0808">Transferase</keyword>
<dbReference type="Pfam" id="PF13581">
    <property type="entry name" value="HATPase_c_2"/>
    <property type="match status" value="1"/>
</dbReference>
<keyword evidence="1" id="KW-0723">Serine/threonine-protein kinase</keyword>
<dbReference type="InterPro" id="IPR050267">
    <property type="entry name" value="Anti-sigma-factor_SerPK"/>
</dbReference>
<dbReference type="CDD" id="cd16936">
    <property type="entry name" value="HATPase_RsbW-like"/>
    <property type="match status" value="1"/>
</dbReference>
<sequence length="157" mass="17952">MDKNQDNSASGSIFRDAMAEREILLILPSSFEYIRVAIRAVESVALYLGLDQDTLNELVISVVEACNNSIEHGYSCNPGGEVRLSIRFSGRSIEIHIRDRGRGFDIGKVKEYNPMDQAELFNYRGRGIFMMRKFMDDIEFWRDDDGAMNVLMTKRIS</sequence>
<dbReference type="InterPro" id="IPR003594">
    <property type="entry name" value="HATPase_dom"/>
</dbReference>
<name>A0A2N1PUP1_9BACT</name>
<dbReference type="InterPro" id="IPR036890">
    <property type="entry name" value="HATPase_C_sf"/>
</dbReference>
<dbReference type="EMBL" id="PGXC01000001">
    <property type="protein sequence ID" value="PKK92050.1"/>
    <property type="molecule type" value="Genomic_DNA"/>
</dbReference>
<dbReference type="PANTHER" id="PTHR35526:SF3">
    <property type="entry name" value="ANTI-SIGMA-F FACTOR RSBW"/>
    <property type="match status" value="1"/>
</dbReference>
<proteinExistence type="predicted"/>
<feature type="domain" description="Histidine kinase/HSP90-like ATPase" evidence="2">
    <location>
        <begin position="28"/>
        <end position="154"/>
    </location>
</feature>
<dbReference type="SUPFAM" id="SSF55874">
    <property type="entry name" value="ATPase domain of HSP90 chaperone/DNA topoisomerase II/histidine kinase"/>
    <property type="match status" value="1"/>
</dbReference>
<protein>
    <recommendedName>
        <fullName evidence="2">Histidine kinase/HSP90-like ATPase domain-containing protein</fullName>
    </recommendedName>
</protein>
<comment type="caution">
    <text evidence="3">The sequence shown here is derived from an EMBL/GenBank/DDBJ whole genome shotgun (WGS) entry which is preliminary data.</text>
</comment>
<keyword evidence="1" id="KW-0418">Kinase</keyword>
<organism evidence="3 4">
    <name type="scientific">Candidatus Wallbacteria bacterium HGW-Wallbacteria-1</name>
    <dbReference type="NCBI Taxonomy" id="2013854"/>
    <lineage>
        <taxon>Bacteria</taxon>
        <taxon>Candidatus Walliibacteriota</taxon>
    </lineage>
</organism>
<dbReference type="Proteomes" id="UP000233256">
    <property type="component" value="Unassembled WGS sequence"/>
</dbReference>
<evidence type="ECO:0000313" key="4">
    <source>
        <dbReference type="Proteomes" id="UP000233256"/>
    </source>
</evidence>
<reference evidence="3 4" key="1">
    <citation type="journal article" date="2017" name="ISME J.">
        <title>Potential for microbial H2 and metal transformations associated with novel bacteria and archaea in deep terrestrial subsurface sediments.</title>
        <authorList>
            <person name="Hernsdorf A.W."/>
            <person name="Amano Y."/>
            <person name="Miyakawa K."/>
            <person name="Ise K."/>
            <person name="Suzuki Y."/>
            <person name="Anantharaman K."/>
            <person name="Probst A."/>
            <person name="Burstein D."/>
            <person name="Thomas B.C."/>
            <person name="Banfield J.F."/>
        </authorList>
    </citation>
    <scope>NUCLEOTIDE SEQUENCE [LARGE SCALE GENOMIC DNA]</scope>
    <source>
        <strain evidence="3">HGW-Wallbacteria-1</strain>
    </source>
</reference>
<evidence type="ECO:0000313" key="3">
    <source>
        <dbReference type="EMBL" id="PKK92050.1"/>
    </source>
</evidence>
<accession>A0A2N1PUP1</accession>
<dbReference type="PANTHER" id="PTHR35526">
    <property type="entry name" value="ANTI-SIGMA-F FACTOR RSBW-RELATED"/>
    <property type="match status" value="1"/>
</dbReference>
<evidence type="ECO:0000256" key="1">
    <source>
        <dbReference type="ARBA" id="ARBA00022527"/>
    </source>
</evidence>
<dbReference type="Gene3D" id="3.30.565.10">
    <property type="entry name" value="Histidine kinase-like ATPase, C-terminal domain"/>
    <property type="match status" value="1"/>
</dbReference>
<dbReference type="GO" id="GO:0004674">
    <property type="term" value="F:protein serine/threonine kinase activity"/>
    <property type="evidence" value="ECO:0007669"/>
    <property type="project" value="UniProtKB-KW"/>
</dbReference>
<gene>
    <name evidence="3" type="ORF">CVV64_01140</name>
</gene>
<dbReference type="AlphaFoldDB" id="A0A2N1PUP1"/>